<comment type="similarity">
    <text evidence="4">Belongs to the CDIP1/LITAF family.</text>
</comment>
<dbReference type="Pfam" id="PF10601">
    <property type="entry name" value="zf-LITAF-like"/>
    <property type="match status" value="1"/>
</dbReference>
<dbReference type="PANTHER" id="PTHR23292:SF6">
    <property type="entry name" value="FI16602P1-RELATED"/>
    <property type="match status" value="1"/>
</dbReference>
<reference evidence="9 11" key="2">
    <citation type="submission" date="2018-10" db="EMBL/GenBank/DDBJ databases">
        <authorList>
            <consortium name="Pathogen Informatics"/>
        </authorList>
    </citation>
    <scope>NUCLEOTIDE SEQUENCE [LARGE SCALE GENOMIC DNA]</scope>
</reference>
<dbReference type="GO" id="GO:0098560">
    <property type="term" value="C:cytoplasmic side of late endosome membrane"/>
    <property type="evidence" value="ECO:0007669"/>
    <property type="project" value="TreeGrafter"/>
</dbReference>
<organism evidence="13">
    <name type="scientific">Mesocestoides corti</name>
    <name type="common">Flatworm</name>
    <dbReference type="NCBI Taxonomy" id="53468"/>
    <lineage>
        <taxon>Eukaryota</taxon>
        <taxon>Metazoa</taxon>
        <taxon>Spiralia</taxon>
        <taxon>Lophotrochozoa</taxon>
        <taxon>Platyhelminthes</taxon>
        <taxon>Cestoda</taxon>
        <taxon>Eucestoda</taxon>
        <taxon>Cyclophyllidea</taxon>
        <taxon>Mesocestoididae</taxon>
        <taxon>Mesocestoides</taxon>
    </lineage>
</organism>
<evidence type="ECO:0000313" key="13">
    <source>
        <dbReference type="WBParaSite" id="MCOS_0001008201-mRNA-1"/>
    </source>
</evidence>
<evidence type="ECO:0000256" key="1">
    <source>
        <dbReference type="ARBA" id="ARBA00004414"/>
    </source>
</evidence>
<dbReference type="EMBL" id="UXSR01005974">
    <property type="protein sequence ID" value="VDD84080.1"/>
    <property type="molecule type" value="Genomic_DNA"/>
</dbReference>
<dbReference type="PANTHER" id="PTHR23292">
    <property type="entry name" value="LIPOPOLYSACCHARIDE-INDUCED TUMOR NECROSIS FACTOR-ALPHA FACTOR"/>
    <property type="match status" value="1"/>
</dbReference>
<dbReference type="STRING" id="53468.A0A0R3UQC8"/>
<evidence type="ECO:0000256" key="7">
    <source>
        <dbReference type="ARBA" id="ARBA00023136"/>
    </source>
</evidence>
<dbReference type="GO" id="GO:0098574">
    <property type="term" value="C:cytoplasmic side of lysosomal membrane"/>
    <property type="evidence" value="ECO:0007669"/>
    <property type="project" value="TreeGrafter"/>
</dbReference>
<dbReference type="OrthoDB" id="5599753at2759"/>
<name>A0A0R3UQC8_MESCO</name>
<evidence type="ECO:0000256" key="5">
    <source>
        <dbReference type="ARBA" id="ARBA00022723"/>
    </source>
</evidence>
<evidence type="ECO:0000313" key="11">
    <source>
        <dbReference type="Proteomes" id="UP000267029"/>
    </source>
</evidence>
<keyword evidence="7" id="KW-0472">Membrane</keyword>
<evidence type="ECO:0000256" key="2">
    <source>
        <dbReference type="ARBA" id="ARBA00004481"/>
    </source>
</evidence>
<proteinExistence type="inferred from homology"/>
<keyword evidence="6" id="KW-0862">Zinc</keyword>
<comment type="subcellular location">
    <subcellularLocation>
        <location evidence="2">Endosome membrane</location>
        <topology evidence="2">Peripheral membrane protein</topology>
    </subcellularLocation>
    <subcellularLocation>
        <location evidence="1">Late endosome membrane</location>
    </subcellularLocation>
    <subcellularLocation>
        <location evidence="3">Lysosome membrane</location>
        <topology evidence="3">Peripheral membrane protein</topology>
        <orientation evidence="3">Cytoplasmic side</orientation>
    </subcellularLocation>
</comment>
<gene>
    <name evidence="10" type="ORF">MCOS_LOCUS10083</name>
    <name evidence="9" type="ORF">MCOS_LOCUS3374</name>
</gene>
<evidence type="ECO:0000256" key="4">
    <source>
        <dbReference type="ARBA" id="ARBA00005975"/>
    </source>
</evidence>
<evidence type="ECO:0000256" key="3">
    <source>
        <dbReference type="ARBA" id="ARBA00004630"/>
    </source>
</evidence>
<evidence type="ECO:0000256" key="6">
    <source>
        <dbReference type="ARBA" id="ARBA00022833"/>
    </source>
</evidence>
<dbReference type="InterPro" id="IPR037519">
    <property type="entry name" value="LITAF_fam"/>
</dbReference>
<dbReference type="EMBL" id="UXSR01000749">
    <property type="protein sequence ID" value="VDD77371.1"/>
    <property type="molecule type" value="Genomic_DNA"/>
</dbReference>
<keyword evidence="5" id="KW-0479">Metal-binding</keyword>
<dbReference type="Proteomes" id="UP000267029">
    <property type="component" value="Unassembled WGS sequence"/>
</dbReference>
<feature type="domain" description="LITAF" evidence="8">
    <location>
        <begin position="2"/>
        <end position="86"/>
    </location>
</feature>
<evidence type="ECO:0000313" key="10">
    <source>
        <dbReference type="EMBL" id="VDD84080.1"/>
    </source>
</evidence>
<reference evidence="12 13" key="1">
    <citation type="submission" date="2017-02" db="UniProtKB">
        <authorList>
            <consortium name="WormBaseParasite"/>
        </authorList>
    </citation>
    <scope>IDENTIFICATION</scope>
</reference>
<dbReference type="GO" id="GO:0005634">
    <property type="term" value="C:nucleus"/>
    <property type="evidence" value="ECO:0007669"/>
    <property type="project" value="TreeGrafter"/>
</dbReference>
<dbReference type="WBParaSite" id="MCOS_0001008201-mRNA-1">
    <property type="protein sequence ID" value="MCOS_0001008201-mRNA-1"/>
    <property type="gene ID" value="MCOS_0001008201"/>
</dbReference>
<dbReference type="InterPro" id="IPR006629">
    <property type="entry name" value="LITAF"/>
</dbReference>
<evidence type="ECO:0000313" key="9">
    <source>
        <dbReference type="EMBL" id="VDD77371.1"/>
    </source>
</evidence>
<dbReference type="PROSITE" id="PS51837">
    <property type="entry name" value="LITAF"/>
    <property type="match status" value="1"/>
</dbReference>
<evidence type="ECO:0000313" key="12">
    <source>
        <dbReference type="WBParaSite" id="MCOS_0000337301-mRNA-1"/>
    </source>
</evidence>
<protein>
    <submittedName>
        <fullName evidence="12 13">LITAF domain-containing protein</fullName>
    </submittedName>
</protein>
<dbReference type="SMART" id="SM00714">
    <property type="entry name" value="LITAF"/>
    <property type="match status" value="1"/>
</dbReference>
<dbReference type="GO" id="GO:0008270">
    <property type="term" value="F:zinc ion binding"/>
    <property type="evidence" value="ECO:0007669"/>
    <property type="project" value="TreeGrafter"/>
</dbReference>
<evidence type="ECO:0000259" key="8">
    <source>
        <dbReference type="PROSITE" id="PS51837"/>
    </source>
</evidence>
<sequence length="86" mass="9571">MKLLAVTLQPEFLQRDPTSGICPSCKKEIQTEVTYEKGTCAYVSCVVLALLGCDLGCCFIPFCVKRFKDAHHTCPKCNFQLGVRKP</sequence>
<keyword evidence="11" id="KW-1185">Reference proteome</keyword>
<dbReference type="WBParaSite" id="MCOS_0000337301-mRNA-1">
    <property type="protein sequence ID" value="MCOS_0000337301-mRNA-1"/>
    <property type="gene ID" value="MCOS_0000337301"/>
</dbReference>
<accession>A0A0R3UQC8</accession>
<dbReference type="AlphaFoldDB" id="A0A0R3UQC8"/>